<evidence type="ECO:0000313" key="1">
    <source>
        <dbReference type="EMBL" id="MDQ0492486.1"/>
    </source>
</evidence>
<dbReference type="EMBL" id="JAUSWA010000002">
    <property type="protein sequence ID" value="MDQ0492486.1"/>
    <property type="molecule type" value="Genomic_DNA"/>
</dbReference>
<proteinExistence type="predicted"/>
<comment type="caution">
    <text evidence="1">The sequence shown here is derived from an EMBL/GenBank/DDBJ whole genome shotgun (WGS) entry which is preliminary data.</text>
</comment>
<accession>A0ABU0KSS2</accession>
<dbReference type="Proteomes" id="UP001242811">
    <property type="component" value="Unassembled WGS sequence"/>
</dbReference>
<reference evidence="1 2" key="1">
    <citation type="submission" date="2023-07" db="EMBL/GenBank/DDBJ databases">
        <title>Genomic Encyclopedia of Type Strains, Phase IV (KMG-IV): sequencing the most valuable type-strain genomes for metagenomic binning, comparative biology and taxonomic classification.</title>
        <authorList>
            <person name="Goeker M."/>
        </authorList>
    </citation>
    <scope>NUCLEOTIDE SEQUENCE [LARGE SCALE GENOMIC DNA]</scope>
    <source>
        <strain evidence="1 2">DSM 14914</strain>
    </source>
</reference>
<keyword evidence="2" id="KW-1185">Reference proteome</keyword>
<organism evidence="1 2">
    <name type="scientific">Paenibacillus brasilensis</name>
    <dbReference type="NCBI Taxonomy" id="128574"/>
    <lineage>
        <taxon>Bacteria</taxon>
        <taxon>Bacillati</taxon>
        <taxon>Bacillota</taxon>
        <taxon>Bacilli</taxon>
        <taxon>Bacillales</taxon>
        <taxon>Paenibacillaceae</taxon>
        <taxon>Paenibacillus</taxon>
    </lineage>
</organism>
<name>A0ABU0KSS2_9BACL</name>
<gene>
    <name evidence="1" type="ORF">QOZ95_000633</name>
</gene>
<evidence type="ECO:0000313" key="2">
    <source>
        <dbReference type="Proteomes" id="UP001242811"/>
    </source>
</evidence>
<protein>
    <submittedName>
        <fullName evidence="1">Uncharacterized protein</fullName>
    </submittedName>
</protein>
<sequence length="43" mass="4902">MRAYRVVVWLTHRLIVGSVSAAELHGLHGLLKKCLEEVDTMRI</sequence>